<reference evidence="7 8" key="1">
    <citation type="submission" date="2019-04" db="EMBL/GenBank/DDBJ databases">
        <title>Lewinella litorea sp. nov., isolated from a marine sand.</title>
        <authorList>
            <person name="Yoon J.-H."/>
        </authorList>
    </citation>
    <scope>NUCLEOTIDE SEQUENCE [LARGE SCALE GENOMIC DNA]</scope>
    <source>
        <strain evidence="7 8">HSMS-39</strain>
    </source>
</reference>
<dbReference type="GO" id="GO:0005829">
    <property type="term" value="C:cytosol"/>
    <property type="evidence" value="ECO:0007669"/>
    <property type="project" value="TreeGrafter"/>
</dbReference>
<evidence type="ECO:0000256" key="3">
    <source>
        <dbReference type="ARBA" id="ARBA00022722"/>
    </source>
</evidence>
<evidence type="ECO:0000259" key="6">
    <source>
        <dbReference type="SMART" id="SM00732"/>
    </source>
</evidence>
<keyword evidence="2 5" id="KW-0690">Ribosome biogenesis</keyword>
<evidence type="ECO:0000313" key="8">
    <source>
        <dbReference type="Proteomes" id="UP000308528"/>
    </source>
</evidence>
<dbReference type="InterPro" id="IPR037027">
    <property type="entry name" value="YqgF/RNaseH-like_dom_sf"/>
</dbReference>
<dbReference type="GO" id="GO:0016788">
    <property type="term" value="F:hydrolase activity, acting on ester bonds"/>
    <property type="evidence" value="ECO:0007669"/>
    <property type="project" value="UniProtKB-UniRule"/>
</dbReference>
<dbReference type="InterPro" id="IPR005227">
    <property type="entry name" value="YqgF"/>
</dbReference>
<dbReference type="InterPro" id="IPR012337">
    <property type="entry name" value="RNaseH-like_sf"/>
</dbReference>
<feature type="domain" description="YqgF/RNase H-like" evidence="6">
    <location>
        <begin position="1"/>
        <end position="99"/>
    </location>
</feature>
<dbReference type="PANTHER" id="PTHR33317">
    <property type="entry name" value="POLYNUCLEOTIDYL TRANSFERASE, RIBONUCLEASE H-LIKE SUPERFAMILY PROTEIN"/>
    <property type="match status" value="1"/>
</dbReference>
<dbReference type="EMBL" id="SRSF01000003">
    <property type="protein sequence ID" value="THH39900.1"/>
    <property type="molecule type" value="Genomic_DNA"/>
</dbReference>
<dbReference type="Pfam" id="PF03652">
    <property type="entry name" value="RuvX"/>
    <property type="match status" value="1"/>
</dbReference>
<evidence type="ECO:0000256" key="5">
    <source>
        <dbReference type="HAMAP-Rule" id="MF_00651"/>
    </source>
</evidence>
<evidence type="ECO:0000256" key="2">
    <source>
        <dbReference type="ARBA" id="ARBA00022517"/>
    </source>
</evidence>
<proteinExistence type="inferred from homology"/>
<dbReference type="SUPFAM" id="SSF53098">
    <property type="entry name" value="Ribonuclease H-like"/>
    <property type="match status" value="1"/>
</dbReference>
<gene>
    <name evidence="7" type="primary">ruvX</name>
    <name evidence="7" type="ORF">E4021_09830</name>
</gene>
<keyword evidence="8" id="KW-1185">Reference proteome</keyword>
<name>A0A4S4NUI3_9BACT</name>
<comment type="function">
    <text evidence="5">Could be a nuclease involved in processing of the 5'-end of pre-16S rRNA.</text>
</comment>
<dbReference type="HAMAP" id="MF_00651">
    <property type="entry name" value="Nuclease_YqgF"/>
    <property type="match status" value="1"/>
</dbReference>
<dbReference type="InterPro" id="IPR006641">
    <property type="entry name" value="YqgF/RNaseH-like_dom"/>
</dbReference>
<keyword evidence="1 5" id="KW-0963">Cytoplasm</keyword>
<dbReference type="NCBIfam" id="TIGR00250">
    <property type="entry name" value="RNAse_H_YqgF"/>
    <property type="match status" value="1"/>
</dbReference>
<dbReference type="Gene3D" id="3.30.420.140">
    <property type="entry name" value="YqgF/RNase H-like domain"/>
    <property type="match status" value="1"/>
</dbReference>
<evidence type="ECO:0000256" key="4">
    <source>
        <dbReference type="ARBA" id="ARBA00022801"/>
    </source>
</evidence>
<dbReference type="OrthoDB" id="9796140at2"/>
<evidence type="ECO:0000256" key="1">
    <source>
        <dbReference type="ARBA" id="ARBA00022490"/>
    </source>
</evidence>
<dbReference type="GO" id="GO:0000967">
    <property type="term" value="P:rRNA 5'-end processing"/>
    <property type="evidence" value="ECO:0007669"/>
    <property type="project" value="UniProtKB-UniRule"/>
</dbReference>
<protein>
    <recommendedName>
        <fullName evidence="5">Putative pre-16S rRNA nuclease</fullName>
        <ecNumber evidence="5">3.1.-.-</ecNumber>
    </recommendedName>
</protein>
<comment type="subcellular location">
    <subcellularLocation>
        <location evidence="5">Cytoplasm</location>
    </subcellularLocation>
</comment>
<dbReference type="GO" id="GO:0004518">
    <property type="term" value="F:nuclease activity"/>
    <property type="evidence" value="ECO:0007669"/>
    <property type="project" value="UniProtKB-KW"/>
</dbReference>
<keyword evidence="3 5" id="KW-0540">Nuclease</keyword>
<dbReference type="RefSeq" id="WP_136458889.1">
    <property type="nucleotide sequence ID" value="NZ_SRSF01000003.1"/>
</dbReference>
<sequence>MRILAIDYGSKKCGIAVTDPLQLIAQGLETVPTHRLFDWLTAYLEKEEVSDLVVGESTQLDGSDNPIQAEIVGFERKFRKQFPGIVLHRQDEIHTSRRARESMLAMGLKKKDRRDKQRVDRIAAALILQDFMDTRR</sequence>
<dbReference type="AlphaFoldDB" id="A0A4S4NUI3"/>
<dbReference type="Proteomes" id="UP000308528">
    <property type="component" value="Unassembled WGS sequence"/>
</dbReference>
<evidence type="ECO:0000313" key="7">
    <source>
        <dbReference type="EMBL" id="THH39900.1"/>
    </source>
</evidence>
<dbReference type="PANTHER" id="PTHR33317:SF4">
    <property type="entry name" value="POLYNUCLEOTIDYL TRANSFERASE, RIBONUCLEASE H-LIKE SUPERFAMILY PROTEIN"/>
    <property type="match status" value="1"/>
</dbReference>
<dbReference type="CDD" id="cd16964">
    <property type="entry name" value="YqgF"/>
    <property type="match status" value="1"/>
</dbReference>
<keyword evidence="4 5" id="KW-0378">Hydrolase</keyword>
<dbReference type="EC" id="3.1.-.-" evidence="5"/>
<organism evidence="7 8">
    <name type="scientific">Neolewinella litorea</name>
    <dbReference type="NCBI Taxonomy" id="2562452"/>
    <lineage>
        <taxon>Bacteria</taxon>
        <taxon>Pseudomonadati</taxon>
        <taxon>Bacteroidota</taxon>
        <taxon>Saprospiria</taxon>
        <taxon>Saprospirales</taxon>
        <taxon>Lewinellaceae</taxon>
        <taxon>Neolewinella</taxon>
    </lineage>
</organism>
<comment type="similarity">
    <text evidence="5">Belongs to the YqgF HJR family.</text>
</comment>
<accession>A0A4S4NUI3</accession>
<dbReference type="SMART" id="SM00732">
    <property type="entry name" value="YqgFc"/>
    <property type="match status" value="1"/>
</dbReference>
<comment type="caution">
    <text evidence="7">The sequence shown here is derived from an EMBL/GenBank/DDBJ whole genome shotgun (WGS) entry which is preliminary data.</text>
</comment>